<dbReference type="InterPro" id="IPR001789">
    <property type="entry name" value="Sig_transdc_resp-reg_receiver"/>
</dbReference>
<dbReference type="Pfam" id="PF00196">
    <property type="entry name" value="GerE"/>
    <property type="match status" value="1"/>
</dbReference>
<dbReference type="InterPro" id="IPR051015">
    <property type="entry name" value="EvgA-like"/>
</dbReference>
<dbReference type="InterPro" id="IPR000792">
    <property type="entry name" value="Tscrpt_reg_LuxR_C"/>
</dbReference>
<dbReference type="Proteomes" id="UP000235116">
    <property type="component" value="Chromosome"/>
</dbReference>
<dbReference type="EMBL" id="CP022684">
    <property type="protein sequence ID" value="AUM12527.1"/>
    <property type="molecule type" value="Genomic_DNA"/>
</dbReference>
<dbReference type="SMART" id="SM00421">
    <property type="entry name" value="HTH_LUXR"/>
    <property type="match status" value="1"/>
</dbReference>
<dbReference type="SMART" id="SM00448">
    <property type="entry name" value="REC"/>
    <property type="match status" value="1"/>
</dbReference>
<feature type="domain" description="HTH luxR-type" evidence="2">
    <location>
        <begin position="168"/>
        <end position="233"/>
    </location>
</feature>
<dbReference type="InterPro" id="IPR011006">
    <property type="entry name" value="CheY-like_superfamily"/>
</dbReference>
<dbReference type="CDD" id="cd00156">
    <property type="entry name" value="REC"/>
    <property type="match status" value="1"/>
</dbReference>
<dbReference type="Gene3D" id="3.40.50.2300">
    <property type="match status" value="1"/>
</dbReference>
<dbReference type="AlphaFoldDB" id="A0A2K9LJW8"/>
<evidence type="ECO:0008006" key="6">
    <source>
        <dbReference type="Google" id="ProtNLM"/>
    </source>
</evidence>
<sequence length="236" mass="26109">MALLNTLNEVTYILDNKQNRQQPQTTVLVIDDHPVFQDGISVILDALLAPVEIIQALNAKEAFAHANSRADLDWIFVDYQLPDSDGLSIIKELNTLMITAPIVMMSGVDDLELVSKALKLGVSGFIHKTGGKMIFKDCLDTIEQGKVYLPTDTRVRLEHYQQTVGKQNEAIMKQLSTRRMDVLLLVAEGYSNQEIAGSLSISEATVKSHVSALMSILDADSRYHCVAEARKLGLIK</sequence>
<evidence type="ECO:0000313" key="5">
    <source>
        <dbReference type="Proteomes" id="UP000235116"/>
    </source>
</evidence>
<organism evidence="4 5">
    <name type="scientific">Ketobacter alkanivorans</name>
    <dbReference type="NCBI Taxonomy" id="1917421"/>
    <lineage>
        <taxon>Bacteria</taxon>
        <taxon>Pseudomonadati</taxon>
        <taxon>Pseudomonadota</taxon>
        <taxon>Gammaproteobacteria</taxon>
        <taxon>Pseudomonadales</taxon>
        <taxon>Ketobacteraceae</taxon>
        <taxon>Ketobacter</taxon>
    </lineage>
</organism>
<dbReference type="PRINTS" id="PR00038">
    <property type="entry name" value="HTHLUXR"/>
</dbReference>
<keyword evidence="5" id="KW-1185">Reference proteome</keyword>
<protein>
    <recommendedName>
        <fullName evidence="6">DNA-binding response regulator</fullName>
    </recommendedName>
</protein>
<dbReference type="SUPFAM" id="SSF52172">
    <property type="entry name" value="CheY-like"/>
    <property type="match status" value="1"/>
</dbReference>
<accession>A0A2K9LJW8</accession>
<proteinExistence type="predicted"/>
<dbReference type="PANTHER" id="PTHR45566">
    <property type="entry name" value="HTH-TYPE TRANSCRIPTIONAL REGULATOR YHJB-RELATED"/>
    <property type="match status" value="1"/>
</dbReference>
<name>A0A2K9LJW8_9GAMM</name>
<evidence type="ECO:0000259" key="2">
    <source>
        <dbReference type="PROSITE" id="PS50043"/>
    </source>
</evidence>
<dbReference type="CDD" id="cd06170">
    <property type="entry name" value="LuxR_C_like"/>
    <property type="match status" value="1"/>
</dbReference>
<dbReference type="PROSITE" id="PS50043">
    <property type="entry name" value="HTH_LUXR_2"/>
    <property type="match status" value="1"/>
</dbReference>
<dbReference type="Pfam" id="PF00072">
    <property type="entry name" value="Response_reg"/>
    <property type="match status" value="1"/>
</dbReference>
<dbReference type="GO" id="GO:0006355">
    <property type="term" value="P:regulation of DNA-templated transcription"/>
    <property type="evidence" value="ECO:0007669"/>
    <property type="project" value="InterPro"/>
</dbReference>
<keyword evidence="1" id="KW-0597">Phosphoprotein</keyword>
<evidence type="ECO:0000259" key="3">
    <source>
        <dbReference type="PROSITE" id="PS50110"/>
    </source>
</evidence>
<dbReference type="KEGG" id="kak:Kalk_08885"/>
<dbReference type="PROSITE" id="PS50110">
    <property type="entry name" value="RESPONSE_REGULATORY"/>
    <property type="match status" value="1"/>
</dbReference>
<dbReference type="GO" id="GO:0000160">
    <property type="term" value="P:phosphorelay signal transduction system"/>
    <property type="evidence" value="ECO:0007669"/>
    <property type="project" value="InterPro"/>
</dbReference>
<gene>
    <name evidence="4" type="ORF">Kalk_08885</name>
</gene>
<evidence type="ECO:0000256" key="1">
    <source>
        <dbReference type="PROSITE-ProRule" id="PRU00169"/>
    </source>
</evidence>
<evidence type="ECO:0000313" key="4">
    <source>
        <dbReference type="EMBL" id="AUM12527.1"/>
    </source>
</evidence>
<dbReference type="PANTHER" id="PTHR45566:SF1">
    <property type="entry name" value="HTH-TYPE TRANSCRIPTIONAL REGULATOR YHJB-RELATED"/>
    <property type="match status" value="1"/>
</dbReference>
<reference evidence="5" key="1">
    <citation type="submission" date="2017-08" db="EMBL/GenBank/DDBJ databases">
        <title>Direct submision.</title>
        <authorList>
            <person name="Kim S.-J."/>
            <person name="Rhee S.-K."/>
        </authorList>
    </citation>
    <scope>NUCLEOTIDE SEQUENCE [LARGE SCALE GENOMIC DNA]</scope>
    <source>
        <strain evidence="5">GI5</strain>
    </source>
</reference>
<feature type="domain" description="Response regulatory" evidence="3">
    <location>
        <begin position="26"/>
        <end position="143"/>
    </location>
</feature>
<feature type="modified residue" description="4-aspartylphosphate" evidence="1">
    <location>
        <position position="78"/>
    </location>
</feature>